<evidence type="ECO:0000259" key="12">
    <source>
        <dbReference type="PROSITE" id="PS50011"/>
    </source>
</evidence>
<dbReference type="EC" id="2.7.12.2" evidence="6"/>
<evidence type="ECO:0000256" key="7">
    <source>
        <dbReference type="ARBA" id="ARBA00049014"/>
    </source>
</evidence>
<dbReference type="PANTHER" id="PTHR48013">
    <property type="entry name" value="DUAL SPECIFICITY MITOGEN-ACTIVATED PROTEIN KINASE KINASE 5-RELATED"/>
    <property type="match status" value="1"/>
</dbReference>
<keyword evidence="3" id="KW-0418">Kinase</keyword>
<evidence type="ECO:0000256" key="6">
    <source>
        <dbReference type="ARBA" id="ARBA00038999"/>
    </source>
</evidence>
<dbReference type="GO" id="GO:0004708">
    <property type="term" value="F:MAP kinase kinase activity"/>
    <property type="evidence" value="ECO:0007669"/>
    <property type="project" value="UniProtKB-EC"/>
</dbReference>
<feature type="region of interest" description="Disordered" evidence="11">
    <location>
        <begin position="45"/>
        <end position="88"/>
    </location>
</feature>
<gene>
    <name evidence="13" type="ORF">PPAR1163_LOCUS22202</name>
</gene>
<dbReference type="Pfam" id="PF00069">
    <property type="entry name" value="Pkinase"/>
    <property type="match status" value="1"/>
</dbReference>
<comment type="similarity">
    <text evidence="5">Belongs to the protein kinase superfamily. STE Ser/Thr protein kinase family. MAP kinase kinase subfamily.</text>
</comment>
<organism evidence="13">
    <name type="scientific">Phaeomonas parva</name>
    <dbReference type="NCBI Taxonomy" id="124430"/>
    <lineage>
        <taxon>Eukaryota</taxon>
        <taxon>Sar</taxon>
        <taxon>Stramenopiles</taxon>
        <taxon>Ochrophyta</taxon>
        <taxon>Pinguiophyceae</taxon>
        <taxon>Pinguiochrysidales</taxon>
        <taxon>Pinguiochrysidaceae</taxon>
        <taxon>Phaeomonas</taxon>
    </lineage>
</organism>
<evidence type="ECO:0000256" key="11">
    <source>
        <dbReference type="SAM" id="MobiDB-lite"/>
    </source>
</evidence>
<dbReference type="PROSITE" id="PS50011">
    <property type="entry name" value="PROTEIN_KINASE_DOM"/>
    <property type="match status" value="1"/>
</dbReference>
<evidence type="ECO:0000256" key="1">
    <source>
        <dbReference type="ARBA" id="ARBA00022679"/>
    </source>
</evidence>
<name>A0A7S1UCH8_9STRA</name>
<reference evidence="13" key="1">
    <citation type="submission" date="2021-01" db="EMBL/GenBank/DDBJ databases">
        <authorList>
            <person name="Corre E."/>
            <person name="Pelletier E."/>
            <person name="Niang G."/>
            <person name="Scheremetjew M."/>
            <person name="Finn R."/>
            <person name="Kale V."/>
            <person name="Holt S."/>
            <person name="Cochrane G."/>
            <person name="Meng A."/>
            <person name="Brown T."/>
            <person name="Cohen L."/>
        </authorList>
    </citation>
    <scope>NUCLEOTIDE SEQUENCE</scope>
    <source>
        <strain evidence="13">CCMP2877</strain>
    </source>
</reference>
<keyword evidence="1" id="KW-0808">Transferase</keyword>
<protein>
    <recommendedName>
        <fullName evidence="6">mitogen-activated protein kinase kinase</fullName>
        <ecNumber evidence="6">2.7.12.2</ecNumber>
    </recommendedName>
</protein>
<comment type="catalytic activity">
    <reaction evidence="7">
        <text>L-seryl-[protein] + ATP = O-phospho-L-seryl-[protein] + ADP + H(+)</text>
        <dbReference type="Rhea" id="RHEA:17989"/>
        <dbReference type="Rhea" id="RHEA-COMP:9863"/>
        <dbReference type="Rhea" id="RHEA-COMP:11604"/>
        <dbReference type="ChEBI" id="CHEBI:15378"/>
        <dbReference type="ChEBI" id="CHEBI:29999"/>
        <dbReference type="ChEBI" id="CHEBI:30616"/>
        <dbReference type="ChEBI" id="CHEBI:83421"/>
        <dbReference type="ChEBI" id="CHEBI:456216"/>
        <dbReference type="EC" id="2.7.12.2"/>
    </reaction>
</comment>
<feature type="binding site" evidence="10">
    <location>
        <position position="388"/>
    </location>
    <ligand>
        <name>ATP</name>
        <dbReference type="ChEBI" id="CHEBI:30616"/>
    </ligand>
</feature>
<dbReference type="PANTHER" id="PTHR48013:SF9">
    <property type="entry name" value="DUAL SPECIFICITY MITOGEN-ACTIVATED PROTEIN KINASE KINASE 5"/>
    <property type="match status" value="1"/>
</dbReference>
<dbReference type="Gene3D" id="1.10.510.10">
    <property type="entry name" value="Transferase(Phosphotransferase) domain 1"/>
    <property type="match status" value="1"/>
</dbReference>
<dbReference type="EMBL" id="HBGJ01035051">
    <property type="protein sequence ID" value="CAD9263817.1"/>
    <property type="molecule type" value="Transcribed_RNA"/>
</dbReference>
<sequence>MGQGASVHPGGPAAGATAVRMHARNRRVQKRVGAILQSKVMAVASSSATEQEECGKGEGMYKPSLSLESSVSTPTGSESSDTTQEETTIESLAIFTPTPLWEDAKTSRRIEKSPARGAAASRSPVPLLEGNAVTAHGEVWRKAASPKPTEEDKEMRAVRSMHARSMRELAQVASHRKRLQEINSFEPGKSFTLQLPTDMRRLSEVVPKEGKTANPFPGLRVDVGDMSTVPEANEDTLSPSPVHALPSPTRPPPLALTSQVIHDDDWISVDSDGEDFDDDVMPSRPGLPHNPIYIDSEPVMSNSREDSWMITRSGKLHLPFHATGGATIGPRGVVFGEDSAPITPHGSGLPPLLPLTDRLVVLSKLGEGASAHVFKCYDLEFQEIVAVKVIPIFNVSKRGQFMHELEALRSSLEDQELHESPQSYVEKLEPTEDGQLPAVEAGIPFLLRFKDAFCNREEATIALTMEHMDGGSLEDIVDTGGLRFEPTIASIAYQVLLGLRLLHHKGQLHRDLKPANILMSRKGHVRISDFGVARNFMPQEQEMVAQTFVGTVTYMSPERMAGEGYTFSSDVWSFGLTMLTVALGHMPMADARGYWSVLHAIRDEEPPSIPDDGSWSEEFRDFISCCLKKEASERWTCDQLLCHPFLSQRSFDHRGTTTSSRQEYDATVCDFLNILDSIYVHLRANPEKFDNFLKAKLRQVGRPVEDEDEPIAMSEMLRRLLLDLDDDPLMLQKLDMPTEDCVEIVENMVSRIAIEEAETHREDFGSWSEADLACGAGMTTAEASRSPGILPVCAAE</sequence>
<evidence type="ECO:0000256" key="2">
    <source>
        <dbReference type="ARBA" id="ARBA00022741"/>
    </source>
</evidence>
<dbReference type="InterPro" id="IPR017441">
    <property type="entry name" value="Protein_kinase_ATP_BS"/>
</dbReference>
<dbReference type="InterPro" id="IPR011009">
    <property type="entry name" value="Kinase-like_dom_sf"/>
</dbReference>
<feature type="compositionally biased region" description="Low complexity" evidence="11">
    <location>
        <begin position="68"/>
        <end position="82"/>
    </location>
</feature>
<keyword evidence="4 10" id="KW-0067">ATP-binding</keyword>
<dbReference type="SUPFAM" id="SSF56112">
    <property type="entry name" value="Protein kinase-like (PK-like)"/>
    <property type="match status" value="1"/>
</dbReference>
<feature type="region of interest" description="Disordered" evidence="11">
    <location>
        <begin position="229"/>
        <end position="249"/>
    </location>
</feature>
<evidence type="ECO:0000256" key="8">
    <source>
        <dbReference type="ARBA" id="ARBA00049299"/>
    </source>
</evidence>
<evidence type="ECO:0000256" key="5">
    <source>
        <dbReference type="ARBA" id="ARBA00038035"/>
    </source>
</evidence>
<dbReference type="AlphaFoldDB" id="A0A7S1UCH8"/>
<dbReference type="GO" id="GO:0005524">
    <property type="term" value="F:ATP binding"/>
    <property type="evidence" value="ECO:0007669"/>
    <property type="project" value="UniProtKB-UniRule"/>
</dbReference>
<feature type="domain" description="Protein kinase" evidence="12">
    <location>
        <begin position="359"/>
        <end position="646"/>
    </location>
</feature>
<keyword evidence="2 10" id="KW-0547">Nucleotide-binding</keyword>
<evidence type="ECO:0000256" key="10">
    <source>
        <dbReference type="PROSITE-ProRule" id="PRU10141"/>
    </source>
</evidence>
<evidence type="ECO:0000256" key="9">
    <source>
        <dbReference type="ARBA" id="ARBA00051693"/>
    </source>
</evidence>
<dbReference type="PROSITE" id="PS00107">
    <property type="entry name" value="PROTEIN_KINASE_ATP"/>
    <property type="match status" value="1"/>
</dbReference>
<accession>A0A7S1UCH8</accession>
<evidence type="ECO:0000256" key="4">
    <source>
        <dbReference type="ARBA" id="ARBA00022840"/>
    </source>
</evidence>
<evidence type="ECO:0000256" key="3">
    <source>
        <dbReference type="ARBA" id="ARBA00022777"/>
    </source>
</evidence>
<dbReference type="SMART" id="SM00220">
    <property type="entry name" value="S_TKc"/>
    <property type="match status" value="1"/>
</dbReference>
<comment type="catalytic activity">
    <reaction evidence="9">
        <text>L-tyrosyl-[protein] + ATP = O-phospho-L-tyrosyl-[protein] + ADP + H(+)</text>
        <dbReference type="Rhea" id="RHEA:10596"/>
        <dbReference type="Rhea" id="RHEA-COMP:10136"/>
        <dbReference type="Rhea" id="RHEA-COMP:20101"/>
        <dbReference type="ChEBI" id="CHEBI:15378"/>
        <dbReference type="ChEBI" id="CHEBI:30616"/>
        <dbReference type="ChEBI" id="CHEBI:46858"/>
        <dbReference type="ChEBI" id="CHEBI:61978"/>
        <dbReference type="ChEBI" id="CHEBI:456216"/>
        <dbReference type="EC" id="2.7.12.2"/>
    </reaction>
</comment>
<dbReference type="InterPro" id="IPR000719">
    <property type="entry name" value="Prot_kinase_dom"/>
</dbReference>
<proteinExistence type="inferred from homology"/>
<comment type="catalytic activity">
    <reaction evidence="8">
        <text>L-threonyl-[protein] + ATP = O-phospho-L-threonyl-[protein] + ADP + H(+)</text>
        <dbReference type="Rhea" id="RHEA:46608"/>
        <dbReference type="Rhea" id="RHEA-COMP:11060"/>
        <dbReference type="Rhea" id="RHEA-COMP:11605"/>
        <dbReference type="ChEBI" id="CHEBI:15378"/>
        <dbReference type="ChEBI" id="CHEBI:30013"/>
        <dbReference type="ChEBI" id="CHEBI:30616"/>
        <dbReference type="ChEBI" id="CHEBI:61977"/>
        <dbReference type="ChEBI" id="CHEBI:456216"/>
        <dbReference type="EC" id="2.7.12.2"/>
    </reaction>
</comment>
<evidence type="ECO:0000313" key="13">
    <source>
        <dbReference type="EMBL" id="CAD9263817.1"/>
    </source>
</evidence>